<proteinExistence type="predicted"/>
<dbReference type="AlphaFoldDB" id="A0A0D9ZWH8"/>
<name>A0A0D9ZWH8_9ORYZ</name>
<dbReference type="HOGENOM" id="CLU_2281829_0_0_1"/>
<accession>A0A0D9ZWH8</accession>
<reference evidence="1" key="2">
    <citation type="submission" date="2018-05" db="EMBL/GenBank/DDBJ databases">
        <title>OgluRS3 (Oryza glumaepatula Reference Sequence Version 3).</title>
        <authorList>
            <person name="Zhang J."/>
            <person name="Kudrna D."/>
            <person name="Lee S."/>
            <person name="Talag J."/>
            <person name="Welchert J."/>
            <person name="Wing R.A."/>
        </authorList>
    </citation>
    <scope>NUCLEOTIDE SEQUENCE [LARGE SCALE GENOMIC DNA]</scope>
</reference>
<keyword evidence="2" id="KW-1185">Reference proteome</keyword>
<evidence type="ECO:0000313" key="2">
    <source>
        <dbReference type="Proteomes" id="UP000026961"/>
    </source>
</evidence>
<dbReference type="Gramene" id="OGLUM05G09820.1">
    <property type="protein sequence ID" value="OGLUM05G09820.1"/>
    <property type="gene ID" value="OGLUM05G09820"/>
</dbReference>
<sequence>MQEGDKIKGESPALRPAKATPADTVFTLGRCLRELSCSLRRSSSGENHVMASQDERRWDSVLHPSWRRRLEGCRVVSFSCSINTKHSAVLCVLYLDNLAVLV</sequence>
<protein>
    <submittedName>
        <fullName evidence="1">Uncharacterized protein</fullName>
    </submittedName>
</protein>
<dbReference type="Proteomes" id="UP000026961">
    <property type="component" value="Chromosome 5"/>
</dbReference>
<dbReference type="EnsemblPlants" id="OGLUM05G09820.1">
    <property type="protein sequence ID" value="OGLUM05G09820.1"/>
    <property type="gene ID" value="OGLUM05G09820"/>
</dbReference>
<organism evidence="1">
    <name type="scientific">Oryza glumipatula</name>
    <dbReference type="NCBI Taxonomy" id="40148"/>
    <lineage>
        <taxon>Eukaryota</taxon>
        <taxon>Viridiplantae</taxon>
        <taxon>Streptophyta</taxon>
        <taxon>Embryophyta</taxon>
        <taxon>Tracheophyta</taxon>
        <taxon>Spermatophyta</taxon>
        <taxon>Magnoliopsida</taxon>
        <taxon>Liliopsida</taxon>
        <taxon>Poales</taxon>
        <taxon>Poaceae</taxon>
        <taxon>BOP clade</taxon>
        <taxon>Oryzoideae</taxon>
        <taxon>Oryzeae</taxon>
        <taxon>Oryzinae</taxon>
        <taxon>Oryza</taxon>
    </lineage>
</organism>
<reference evidence="1" key="1">
    <citation type="submission" date="2015-04" db="UniProtKB">
        <authorList>
            <consortium name="EnsemblPlants"/>
        </authorList>
    </citation>
    <scope>IDENTIFICATION</scope>
</reference>
<evidence type="ECO:0000313" key="1">
    <source>
        <dbReference type="EnsemblPlants" id="OGLUM05G09820.1"/>
    </source>
</evidence>